<evidence type="ECO:0000256" key="7">
    <source>
        <dbReference type="ARBA" id="ARBA00022824"/>
    </source>
</evidence>
<evidence type="ECO:0000313" key="14">
    <source>
        <dbReference type="EMBL" id="KAF3129366.1"/>
    </source>
</evidence>
<dbReference type="EMBL" id="WIQZ01000063">
    <property type="protein sequence ID" value="KAF3129366.1"/>
    <property type="molecule type" value="Genomic_DNA"/>
</dbReference>
<sequence length="1052" mass="114712">MAGSSRIILIDGDDAMMLEVAVDIIFPLHWKWGLWFLAGAPPHTTSGVNVNGVLSREQCSASTRTHPTPTTIQPPSTSPFLHGIAVYKSVGTVATTMWLRHNPLHYFLLAGSLLSSSCQAVFSDEAFHTDFQVQLFGTALDPSSTFFHQAAAGKTGSLLYTLSNRLVIGAINPKDGAQVWRQRLGEGTVSESEELSKSAWLRKSKDGRIVSVFDKAIALWDAATGRAVWEYSASVTVADVITLEAENLLVVALKGGEVKAIKLASGEIAWETLVGEGRDVASNFNLVGDRLFLTLSEPAATALKTVVISPATGAQLETFIDGVFGQSDNHVSTPQMLPITAFRDSDQLKLNTLGTKQTKSLGVDSTVHDYRLHSVTQDTLFIEYWAKSPDSATSWADFYTIKDGVVTKKTSLPYENAISVFSLSDSGSGIFATRVNRAEIRIYDAESENQVKAFELPKLLPAEPLHVVAEVVKRKDGAIAVRAAVTLADGNMVLVRNDQIVWTRQEALASAVAAEFVDVHEVEDTLEKTLHAEETSNLVTAYIKRVTRHIEELKYLPGWIAGFQESILGIFGPATPTDAAVTKDPFGYRKFVVLVTRFGWVTAIDTANRGEVVWTINLGKTKILEKDIKGIFHFGKGVVLVVLTSGDIYKIDAITGRGLKRTAIQILPSASVMTVESPTSDDRWIIAIPARESVKGWFWPDEKEEELTKALSKATLSRKCEGSTGICGYTAKPTIGGRLILTPTWSFRLPQNQKVVSISTRPAHDPIASIGKVLGDRSVMYKYVNPHLALLIASAPSSSSIYLYLLDTVSGAILHTSIQTDADTTRPIVATIAENWYVYSYYSNSAARGTQLVVTDFYASATKNDPARLLQQNISSYDQPRSTSPYGISQAFVFPHPITSLATTTTRQGITTRAVLLSVPKLGSLLAINKRTLEPRRPVGREPTAEEKEEGLFKYEPYLGVDHGRASLSHIRDLVGVEKIITTPSLLESTSIVVGWGIDIFGTRTNPSEAFDVLGRGFNKLALIGSVLAVGVGTLFLRPMVRKKQIGQRWAQ</sequence>
<dbReference type="InterPro" id="IPR058545">
    <property type="entry name" value="Beta-prop_EMC1_1st"/>
</dbReference>
<accession>A0A7C8NUV8</accession>
<name>A0A7C8NUV8_ORBOL</name>
<dbReference type="PANTHER" id="PTHR21573">
    <property type="entry name" value="ER MEMBRANE PROTEIN COMPLEX SUBUNIT 1"/>
    <property type="match status" value="1"/>
</dbReference>
<dbReference type="InterPro" id="IPR026895">
    <property type="entry name" value="EMC1"/>
</dbReference>
<keyword evidence="10" id="KW-0325">Glycoprotein</keyword>
<keyword evidence="9 11" id="KW-0472">Membrane</keyword>
<feature type="domain" description="EMC1 first beta-propeller" evidence="13">
    <location>
        <begin position="120"/>
        <end position="506"/>
    </location>
</feature>
<evidence type="ECO:0000256" key="10">
    <source>
        <dbReference type="ARBA" id="ARBA00023180"/>
    </source>
</evidence>
<keyword evidence="6" id="KW-0732">Signal</keyword>
<comment type="caution">
    <text evidence="14">The sequence shown here is derived from an EMBL/GenBank/DDBJ whole genome shotgun (WGS) entry which is preliminary data.</text>
</comment>
<dbReference type="SUPFAM" id="SSF50998">
    <property type="entry name" value="Quinoprotein alcohol dehydrogenase-like"/>
    <property type="match status" value="2"/>
</dbReference>
<feature type="domain" description="ER membrane protein complex subunit 1 C-terminal" evidence="12">
    <location>
        <begin position="833"/>
        <end position="1050"/>
    </location>
</feature>
<gene>
    <name evidence="14" type="ORF">TWF703_008990</name>
</gene>
<dbReference type="PANTHER" id="PTHR21573:SF0">
    <property type="entry name" value="ER MEMBRANE PROTEIN COMPLEX SUBUNIT 1"/>
    <property type="match status" value="1"/>
</dbReference>
<dbReference type="InterPro" id="IPR011047">
    <property type="entry name" value="Quinoprotein_ADH-like_sf"/>
</dbReference>
<evidence type="ECO:0000256" key="4">
    <source>
        <dbReference type="ARBA" id="ARBA00020824"/>
    </source>
</evidence>
<evidence type="ECO:0000256" key="11">
    <source>
        <dbReference type="SAM" id="Phobius"/>
    </source>
</evidence>
<dbReference type="InterPro" id="IPR011678">
    <property type="entry name" value="EMC1_C"/>
</dbReference>
<dbReference type="Proteomes" id="UP000480548">
    <property type="component" value="Unassembled WGS sequence"/>
</dbReference>
<dbReference type="AlphaFoldDB" id="A0A7C8NUV8"/>
<evidence type="ECO:0000259" key="13">
    <source>
        <dbReference type="Pfam" id="PF25293"/>
    </source>
</evidence>
<dbReference type="InterPro" id="IPR015943">
    <property type="entry name" value="WD40/YVTN_repeat-like_dom_sf"/>
</dbReference>
<organism evidence="14 15">
    <name type="scientific">Orbilia oligospora</name>
    <name type="common">Nematode-trapping fungus</name>
    <name type="synonym">Arthrobotrys oligospora</name>
    <dbReference type="NCBI Taxonomy" id="2813651"/>
    <lineage>
        <taxon>Eukaryota</taxon>
        <taxon>Fungi</taxon>
        <taxon>Dikarya</taxon>
        <taxon>Ascomycota</taxon>
        <taxon>Pezizomycotina</taxon>
        <taxon>Orbiliomycetes</taxon>
        <taxon>Orbiliales</taxon>
        <taxon>Orbiliaceae</taxon>
        <taxon>Orbilia</taxon>
    </lineage>
</organism>
<evidence type="ECO:0000256" key="3">
    <source>
        <dbReference type="ARBA" id="ARBA00011276"/>
    </source>
</evidence>
<comment type="subcellular location">
    <subcellularLocation>
        <location evidence="1">Endoplasmic reticulum membrane</location>
        <topology evidence="1">Single-pass type I membrane protein</topology>
    </subcellularLocation>
</comment>
<evidence type="ECO:0000256" key="2">
    <source>
        <dbReference type="ARBA" id="ARBA00007904"/>
    </source>
</evidence>
<evidence type="ECO:0000259" key="12">
    <source>
        <dbReference type="Pfam" id="PF07774"/>
    </source>
</evidence>
<evidence type="ECO:0000256" key="8">
    <source>
        <dbReference type="ARBA" id="ARBA00022989"/>
    </source>
</evidence>
<proteinExistence type="inferred from homology"/>
<feature type="transmembrane region" description="Helical" evidence="11">
    <location>
        <begin position="1021"/>
        <end position="1041"/>
    </location>
</feature>
<dbReference type="GO" id="GO:0072546">
    <property type="term" value="C:EMC complex"/>
    <property type="evidence" value="ECO:0007669"/>
    <property type="project" value="InterPro"/>
</dbReference>
<reference evidence="14 15" key="1">
    <citation type="submission" date="2019-06" db="EMBL/GenBank/DDBJ databases">
        <authorList>
            <person name="Palmer J.M."/>
        </authorList>
    </citation>
    <scope>NUCLEOTIDE SEQUENCE [LARGE SCALE GENOMIC DNA]</scope>
    <source>
        <strain evidence="14 15">TWF703</strain>
    </source>
</reference>
<comment type="subunit">
    <text evidence="3">Component of the ER membrane protein complex (EMC).</text>
</comment>
<dbReference type="Pfam" id="PF07774">
    <property type="entry name" value="EMC1_C"/>
    <property type="match status" value="1"/>
</dbReference>
<keyword evidence="8 11" id="KW-1133">Transmembrane helix</keyword>
<protein>
    <recommendedName>
        <fullName evidence="4">ER membrane protein complex subunit 1</fullName>
    </recommendedName>
</protein>
<evidence type="ECO:0000256" key="9">
    <source>
        <dbReference type="ARBA" id="ARBA00023136"/>
    </source>
</evidence>
<evidence type="ECO:0000313" key="15">
    <source>
        <dbReference type="Proteomes" id="UP000480548"/>
    </source>
</evidence>
<dbReference type="Gene3D" id="2.130.10.10">
    <property type="entry name" value="YVTN repeat-like/Quinoprotein amine dehydrogenase"/>
    <property type="match status" value="2"/>
</dbReference>
<evidence type="ECO:0000256" key="6">
    <source>
        <dbReference type="ARBA" id="ARBA00022729"/>
    </source>
</evidence>
<comment type="similarity">
    <text evidence="2">Belongs to the EMC1 family.</text>
</comment>
<dbReference type="Pfam" id="PF25293">
    <property type="entry name" value="Beta-prop_EMC1_N"/>
    <property type="match status" value="1"/>
</dbReference>
<dbReference type="GO" id="GO:0034975">
    <property type="term" value="P:protein folding in endoplasmic reticulum"/>
    <property type="evidence" value="ECO:0007669"/>
    <property type="project" value="TreeGrafter"/>
</dbReference>
<evidence type="ECO:0000256" key="1">
    <source>
        <dbReference type="ARBA" id="ARBA00004115"/>
    </source>
</evidence>
<keyword evidence="7" id="KW-0256">Endoplasmic reticulum</keyword>
<keyword evidence="5 11" id="KW-0812">Transmembrane</keyword>
<evidence type="ECO:0000256" key="5">
    <source>
        <dbReference type="ARBA" id="ARBA00022692"/>
    </source>
</evidence>